<reference evidence="3" key="1">
    <citation type="submission" date="2015-07" db="EMBL/GenBank/DDBJ databases">
        <authorList>
            <person name="Ju K.-S."/>
            <person name="Doroghazi J.R."/>
            <person name="Metcalf W.W."/>
        </authorList>
    </citation>
    <scope>NUCLEOTIDE SEQUENCE [LARGE SCALE GENOMIC DNA]</scope>
    <source>
        <strain evidence="3">NRRL 2290</strain>
    </source>
</reference>
<dbReference type="eggNOG" id="COG3185">
    <property type="taxonomic scope" value="Bacteria"/>
</dbReference>
<evidence type="ECO:0000313" key="3">
    <source>
        <dbReference type="Proteomes" id="UP000037251"/>
    </source>
</evidence>
<dbReference type="OrthoDB" id="3286168at2"/>
<dbReference type="Proteomes" id="UP000037251">
    <property type="component" value="Unassembled WGS sequence"/>
</dbReference>
<dbReference type="AlphaFoldDB" id="A0A0L8LJC8"/>
<protein>
    <recommendedName>
        <fullName evidence="1">Glyoxalase-like domain-containing protein</fullName>
    </recommendedName>
</protein>
<dbReference type="EMBL" id="LGUS01000094">
    <property type="protein sequence ID" value="KOG38210.1"/>
    <property type="molecule type" value="Genomic_DNA"/>
</dbReference>
<gene>
    <name evidence="2" type="ORF">ADK37_10500</name>
</gene>
<accession>A0A0L8LJC8</accession>
<feature type="domain" description="Glyoxalase-like" evidence="1">
    <location>
        <begin position="129"/>
        <end position="233"/>
    </location>
</feature>
<comment type="caution">
    <text evidence="2">The sequence shown here is derived from an EMBL/GenBank/DDBJ whole genome shotgun (WGS) entry which is preliminary data.</text>
</comment>
<dbReference type="Pfam" id="PF18029">
    <property type="entry name" value="Glyoxalase_6"/>
    <property type="match status" value="2"/>
</dbReference>
<dbReference type="SUPFAM" id="SSF54593">
    <property type="entry name" value="Glyoxalase/Bleomycin resistance protein/Dihydroxybiphenyl dioxygenase"/>
    <property type="match status" value="2"/>
</dbReference>
<keyword evidence="3" id="KW-1185">Reference proteome</keyword>
<sequence>MSIRWTYAFIDRPAERLDRAQEFWTAVTDTRLSPPRGDRGEFATLLPDGADACVKVQGVADGSGGAHLDFAVEDVPQFVASALRCGASIAAEHGDWAVLRSPGGQLFCAVPWHGEAVRPPVVRGSRLDQVCLDVPPSAYEAEVAFWGTLLPGWQSLSGSLPEFHVVKPPPGLPVRILLQRLGEERPLSAHLDLACADTGATRAAHERLGAELVVHGRHWTVMRDPAGGTYCLTGRDPETGGLPGRT</sequence>
<feature type="domain" description="Glyoxalase-like" evidence="1">
    <location>
        <begin position="10"/>
        <end position="109"/>
    </location>
</feature>
<dbReference type="PANTHER" id="PTHR35908">
    <property type="entry name" value="HYPOTHETICAL FUSION PROTEIN"/>
    <property type="match status" value="1"/>
</dbReference>
<dbReference type="InterPro" id="IPR041581">
    <property type="entry name" value="Glyoxalase_6"/>
</dbReference>
<organism evidence="2 3">
    <name type="scientific">Streptomyces resistomycificus</name>
    <dbReference type="NCBI Taxonomy" id="67356"/>
    <lineage>
        <taxon>Bacteria</taxon>
        <taxon>Bacillati</taxon>
        <taxon>Actinomycetota</taxon>
        <taxon>Actinomycetes</taxon>
        <taxon>Kitasatosporales</taxon>
        <taxon>Streptomycetaceae</taxon>
        <taxon>Streptomyces</taxon>
        <taxon>Streptomyces aurantiacus group</taxon>
    </lineage>
</organism>
<proteinExistence type="predicted"/>
<dbReference type="Gene3D" id="3.10.180.10">
    <property type="entry name" value="2,3-Dihydroxybiphenyl 1,2-Dioxygenase, domain 1"/>
    <property type="match status" value="2"/>
</dbReference>
<dbReference type="InterPro" id="IPR029068">
    <property type="entry name" value="Glyas_Bleomycin-R_OHBP_Dase"/>
</dbReference>
<name>A0A0L8LJC8_9ACTN</name>
<dbReference type="RefSeq" id="WP_030038207.1">
    <property type="nucleotide sequence ID" value="NZ_KL575587.1"/>
</dbReference>
<dbReference type="PANTHER" id="PTHR35908:SF1">
    <property type="entry name" value="CONSERVED PROTEIN"/>
    <property type="match status" value="1"/>
</dbReference>
<evidence type="ECO:0000259" key="1">
    <source>
        <dbReference type="Pfam" id="PF18029"/>
    </source>
</evidence>
<dbReference type="PATRIC" id="fig|67356.5.peg.2263"/>
<evidence type="ECO:0000313" key="2">
    <source>
        <dbReference type="EMBL" id="KOG38210.1"/>
    </source>
</evidence>
<dbReference type="STRING" id="67356.AQJ84_13835"/>